<keyword evidence="9" id="KW-1185">Reference proteome</keyword>
<dbReference type="Gene3D" id="1.20.1070.10">
    <property type="entry name" value="Rhodopsin 7-helix transmembrane proteins"/>
    <property type="match status" value="1"/>
</dbReference>
<comment type="similarity">
    <text evidence="5">Belongs to the G-protein coupled receptor 1 family.</text>
</comment>
<feature type="transmembrane region" description="Helical" evidence="6">
    <location>
        <begin position="261"/>
        <end position="282"/>
    </location>
</feature>
<dbReference type="InterPro" id="IPR000276">
    <property type="entry name" value="GPCR_Rhodpsn"/>
</dbReference>
<dbReference type="GO" id="GO:0004930">
    <property type="term" value="F:G protein-coupled receptor activity"/>
    <property type="evidence" value="ECO:0007669"/>
    <property type="project" value="UniProtKB-KW"/>
</dbReference>
<keyword evidence="5" id="KW-0675">Receptor</keyword>
<name>A0A6J8DVL2_MYTCO</name>
<reference evidence="8 9" key="1">
    <citation type="submission" date="2020-06" db="EMBL/GenBank/DDBJ databases">
        <authorList>
            <person name="Li R."/>
            <person name="Bekaert M."/>
        </authorList>
    </citation>
    <scope>NUCLEOTIDE SEQUENCE [LARGE SCALE GENOMIC DNA]</scope>
    <source>
        <strain evidence="9">wild</strain>
    </source>
</reference>
<evidence type="ECO:0000256" key="4">
    <source>
        <dbReference type="ARBA" id="ARBA00023136"/>
    </source>
</evidence>
<keyword evidence="5" id="KW-0807">Transducer</keyword>
<evidence type="ECO:0000259" key="7">
    <source>
        <dbReference type="PROSITE" id="PS50262"/>
    </source>
</evidence>
<gene>
    <name evidence="8" type="ORF">MCOR_45600</name>
</gene>
<dbReference type="InterPro" id="IPR052954">
    <property type="entry name" value="GPCR-Ligand_Int"/>
</dbReference>
<dbReference type="PANTHER" id="PTHR46641">
    <property type="entry name" value="FMRFAMIDE RECEPTOR-RELATED"/>
    <property type="match status" value="1"/>
</dbReference>
<feature type="transmembrane region" description="Helical" evidence="6">
    <location>
        <begin position="130"/>
        <end position="151"/>
    </location>
</feature>
<dbReference type="CDD" id="cd14978">
    <property type="entry name" value="7tmA_FMRFamide_R-like"/>
    <property type="match status" value="1"/>
</dbReference>
<dbReference type="PROSITE" id="PS00237">
    <property type="entry name" value="G_PROTEIN_RECEP_F1_1"/>
    <property type="match status" value="1"/>
</dbReference>
<dbReference type="SUPFAM" id="SSF81321">
    <property type="entry name" value="Family A G protein-coupled receptor-like"/>
    <property type="match status" value="1"/>
</dbReference>
<dbReference type="PRINTS" id="PR00237">
    <property type="entry name" value="GPCRRHODOPSN"/>
</dbReference>
<dbReference type="Pfam" id="PF00001">
    <property type="entry name" value="7tm_1"/>
    <property type="match status" value="1"/>
</dbReference>
<feature type="transmembrane region" description="Helical" evidence="6">
    <location>
        <begin position="311"/>
        <end position="334"/>
    </location>
</feature>
<sequence length="448" mass="51669">MKTGFAALVKLTTAQMAIQCFHFARWDNLILDKQLFLDKKVKMQSTTISMTYASITENVTTNITSDNGTTASSEKVLSLLDQLNQYSEFRAAVVINNYYLYVLCALGIPGSACALITICRMKPLTSSSVYMAMLSFVDAMNLVFKLLYLLLTLYDVRLFDNGCRTMFFLGTFLMHYSNWLLVSMTVERFIAIWFPLQVTKLCTKRRALINMIVLAILLMALNFQFYWTTIEIPHKVYVWQCSFVDEYVHFITKVWYWIDGAAYSIVPFILLLIFNTMIILGIKMASSKQRMLTNKIDKTQNTDKIKHQQQITIMLVSISVVFIILTLPNCAFFIMQDYWDYKQDVHTYAQYFLVYNIVFFLSDLNHAINFYMYFLSGRKFRTMFINMICCCRKKPLRRPYSTTMTQMSSVSMRNGSTYNSTLSSQQSILKNSANGTANGSQSTVNTIA</sequence>
<evidence type="ECO:0000256" key="6">
    <source>
        <dbReference type="SAM" id="Phobius"/>
    </source>
</evidence>
<evidence type="ECO:0000256" key="3">
    <source>
        <dbReference type="ARBA" id="ARBA00022989"/>
    </source>
</evidence>
<feature type="transmembrane region" description="Helical" evidence="6">
    <location>
        <begin position="98"/>
        <end position="118"/>
    </location>
</feature>
<keyword evidence="2 5" id="KW-0812">Transmembrane</keyword>
<evidence type="ECO:0000313" key="8">
    <source>
        <dbReference type="EMBL" id="CAC5412604.1"/>
    </source>
</evidence>
<keyword evidence="5" id="KW-0297">G-protein coupled receptor</keyword>
<evidence type="ECO:0000256" key="5">
    <source>
        <dbReference type="RuleBase" id="RU000688"/>
    </source>
</evidence>
<dbReference type="Proteomes" id="UP000507470">
    <property type="component" value="Unassembled WGS sequence"/>
</dbReference>
<organism evidence="8 9">
    <name type="scientific">Mytilus coruscus</name>
    <name type="common">Sea mussel</name>
    <dbReference type="NCBI Taxonomy" id="42192"/>
    <lineage>
        <taxon>Eukaryota</taxon>
        <taxon>Metazoa</taxon>
        <taxon>Spiralia</taxon>
        <taxon>Lophotrochozoa</taxon>
        <taxon>Mollusca</taxon>
        <taxon>Bivalvia</taxon>
        <taxon>Autobranchia</taxon>
        <taxon>Pteriomorphia</taxon>
        <taxon>Mytilida</taxon>
        <taxon>Mytiloidea</taxon>
        <taxon>Mytilidae</taxon>
        <taxon>Mytilinae</taxon>
        <taxon>Mytilus</taxon>
    </lineage>
</organism>
<feature type="transmembrane region" description="Helical" evidence="6">
    <location>
        <begin position="208"/>
        <end position="227"/>
    </location>
</feature>
<dbReference type="EMBL" id="CACVKT020008064">
    <property type="protein sequence ID" value="CAC5412604.1"/>
    <property type="molecule type" value="Genomic_DNA"/>
</dbReference>
<dbReference type="AlphaFoldDB" id="A0A6J8DVL2"/>
<protein>
    <recommendedName>
        <fullName evidence="7">G-protein coupled receptors family 1 profile domain-containing protein</fullName>
    </recommendedName>
</protein>
<feature type="transmembrane region" description="Helical" evidence="6">
    <location>
        <begin position="354"/>
        <end position="374"/>
    </location>
</feature>
<dbReference type="PANTHER" id="PTHR46641:SF25">
    <property type="entry name" value="CNMAMIDE RECEPTOR-RELATED"/>
    <property type="match status" value="1"/>
</dbReference>
<accession>A0A6J8DVL2</accession>
<feature type="domain" description="G-protein coupled receptors family 1 profile" evidence="7">
    <location>
        <begin position="110"/>
        <end position="373"/>
    </location>
</feature>
<keyword evidence="3 6" id="KW-1133">Transmembrane helix</keyword>
<proteinExistence type="inferred from homology"/>
<dbReference type="InterPro" id="IPR017452">
    <property type="entry name" value="GPCR_Rhodpsn_7TM"/>
</dbReference>
<dbReference type="PROSITE" id="PS50262">
    <property type="entry name" value="G_PROTEIN_RECEP_F1_2"/>
    <property type="match status" value="1"/>
</dbReference>
<comment type="subcellular location">
    <subcellularLocation>
        <location evidence="1">Membrane</location>
    </subcellularLocation>
</comment>
<evidence type="ECO:0000313" key="9">
    <source>
        <dbReference type="Proteomes" id="UP000507470"/>
    </source>
</evidence>
<evidence type="ECO:0000256" key="1">
    <source>
        <dbReference type="ARBA" id="ARBA00004370"/>
    </source>
</evidence>
<evidence type="ECO:0000256" key="2">
    <source>
        <dbReference type="ARBA" id="ARBA00022692"/>
    </source>
</evidence>
<keyword evidence="4 6" id="KW-0472">Membrane</keyword>
<dbReference type="GO" id="GO:0016020">
    <property type="term" value="C:membrane"/>
    <property type="evidence" value="ECO:0007669"/>
    <property type="project" value="UniProtKB-SubCell"/>
</dbReference>
<dbReference type="OrthoDB" id="9990906at2759"/>